<proteinExistence type="predicted"/>
<evidence type="ECO:0000313" key="2">
    <source>
        <dbReference type="Proteomes" id="UP000789920"/>
    </source>
</evidence>
<evidence type="ECO:0000313" key="1">
    <source>
        <dbReference type="EMBL" id="CAG8752870.1"/>
    </source>
</evidence>
<feature type="non-terminal residue" evidence="1">
    <location>
        <position position="86"/>
    </location>
</feature>
<dbReference type="EMBL" id="CAJVQC010033043">
    <property type="protein sequence ID" value="CAG8752870.1"/>
    <property type="molecule type" value="Genomic_DNA"/>
</dbReference>
<dbReference type="Proteomes" id="UP000789920">
    <property type="component" value="Unassembled WGS sequence"/>
</dbReference>
<organism evidence="1 2">
    <name type="scientific">Racocetra persica</name>
    <dbReference type="NCBI Taxonomy" id="160502"/>
    <lineage>
        <taxon>Eukaryota</taxon>
        <taxon>Fungi</taxon>
        <taxon>Fungi incertae sedis</taxon>
        <taxon>Mucoromycota</taxon>
        <taxon>Glomeromycotina</taxon>
        <taxon>Glomeromycetes</taxon>
        <taxon>Diversisporales</taxon>
        <taxon>Gigasporaceae</taxon>
        <taxon>Racocetra</taxon>
    </lineage>
</organism>
<sequence>MKSNKENTNDSGSSTILNRGQKRKAVTTKEAAKSKIPKYLYHGFIVTYIKERNNYSYNEFLLHNRDNIIASISPTNKWRYCTLGPT</sequence>
<name>A0ACA9QL81_9GLOM</name>
<accession>A0ACA9QL81</accession>
<gene>
    <name evidence="1" type="ORF">RPERSI_LOCUS14380</name>
</gene>
<comment type="caution">
    <text evidence="1">The sequence shown here is derived from an EMBL/GenBank/DDBJ whole genome shotgun (WGS) entry which is preliminary data.</text>
</comment>
<reference evidence="1" key="1">
    <citation type="submission" date="2021-06" db="EMBL/GenBank/DDBJ databases">
        <authorList>
            <person name="Kallberg Y."/>
            <person name="Tangrot J."/>
            <person name="Rosling A."/>
        </authorList>
    </citation>
    <scope>NUCLEOTIDE SEQUENCE</scope>
    <source>
        <strain evidence="1">MA461A</strain>
    </source>
</reference>
<keyword evidence="2" id="KW-1185">Reference proteome</keyword>
<protein>
    <submittedName>
        <fullName evidence="1">19683_t:CDS:1</fullName>
    </submittedName>
</protein>